<keyword evidence="5 9" id="KW-0479">Metal-binding</keyword>
<dbReference type="InterPro" id="IPR014033">
    <property type="entry name" value="Arginase"/>
</dbReference>
<accession>A0A0A1U1B6</accession>
<evidence type="ECO:0000256" key="3">
    <source>
        <dbReference type="ARBA" id="ARBA00018123"/>
    </source>
</evidence>
<dbReference type="OMA" id="YKEFRYA"/>
<gene>
    <name evidence="10" type="ORF">EIN_273960</name>
</gene>
<evidence type="ECO:0000313" key="11">
    <source>
        <dbReference type="Proteomes" id="UP000014680"/>
    </source>
</evidence>
<dbReference type="EMBL" id="KB206783">
    <property type="protein sequence ID" value="ELP87839.1"/>
    <property type="molecule type" value="Genomic_DNA"/>
</dbReference>
<dbReference type="EC" id="3.5.3.1" evidence="2 9"/>
<dbReference type="VEuPathDB" id="AmoebaDB:EIN_273960"/>
<dbReference type="SUPFAM" id="SSF52768">
    <property type="entry name" value="Arginase/deacetylase"/>
    <property type="match status" value="1"/>
</dbReference>
<dbReference type="OrthoDB" id="25260at2759"/>
<dbReference type="AlphaFoldDB" id="A0A0A1U1B6"/>
<dbReference type="Proteomes" id="UP000014680">
    <property type="component" value="Unassembled WGS sequence"/>
</dbReference>
<keyword evidence="4 9" id="KW-0056">Arginine metabolism</keyword>
<organism evidence="10 11">
    <name type="scientific">Entamoeba invadens IP1</name>
    <dbReference type="NCBI Taxonomy" id="370355"/>
    <lineage>
        <taxon>Eukaryota</taxon>
        <taxon>Amoebozoa</taxon>
        <taxon>Evosea</taxon>
        <taxon>Archamoebae</taxon>
        <taxon>Mastigamoebida</taxon>
        <taxon>Entamoebidae</taxon>
        <taxon>Entamoeba</taxon>
    </lineage>
</organism>
<name>A0A0A1U1B6_ENTIV</name>
<protein>
    <recommendedName>
        <fullName evidence="3 9">Arginase</fullName>
        <ecNumber evidence="2 9">3.5.3.1</ecNumber>
    </recommendedName>
</protein>
<dbReference type="GO" id="GO:0030145">
    <property type="term" value="F:manganese ion binding"/>
    <property type="evidence" value="ECO:0007669"/>
    <property type="project" value="TreeGrafter"/>
</dbReference>
<keyword evidence="7 9" id="KW-0464">Manganese</keyword>
<dbReference type="GeneID" id="14886838"/>
<evidence type="ECO:0000256" key="8">
    <source>
        <dbReference type="PROSITE-ProRule" id="PRU00742"/>
    </source>
</evidence>
<dbReference type="NCBIfam" id="TIGR01229">
    <property type="entry name" value="rocF_arginase"/>
    <property type="match status" value="1"/>
</dbReference>
<keyword evidence="6 9" id="KW-0378">Hydrolase</keyword>
<dbReference type="GO" id="GO:0005634">
    <property type="term" value="C:nucleus"/>
    <property type="evidence" value="ECO:0007669"/>
    <property type="project" value="TreeGrafter"/>
</dbReference>
<dbReference type="InterPro" id="IPR023696">
    <property type="entry name" value="Ureohydrolase_dom_sf"/>
</dbReference>
<dbReference type="GO" id="GO:0004053">
    <property type="term" value="F:arginase activity"/>
    <property type="evidence" value="ECO:0007669"/>
    <property type="project" value="UniProtKB-EC"/>
</dbReference>
<dbReference type="InterPro" id="IPR006035">
    <property type="entry name" value="Ureohydrolase"/>
</dbReference>
<comment type="catalytic activity">
    <reaction evidence="9">
        <text>L-arginine + H2O = urea + L-ornithine</text>
        <dbReference type="Rhea" id="RHEA:20569"/>
        <dbReference type="ChEBI" id="CHEBI:15377"/>
        <dbReference type="ChEBI" id="CHEBI:16199"/>
        <dbReference type="ChEBI" id="CHEBI:32682"/>
        <dbReference type="ChEBI" id="CHEBI:46911"/>
        <dbReference type="EC" id="3.5.3.1"/>
    </reaction>
</comment>
<keyword evidence="11" id="KW-1185">Reference proteome</keyword>
<dbReference type="PRINTS" id="PR00116">
    <property type="entry name" value="ARGINASE"/>
</dbReference>
<evidence type="ECO:0000256" key="4">
    <source>
        <dbReference type="ARBA" id="ARBA00022503"/>
    </source>
</evidence>
<dbReference type="Pfam" id="PF00491">
    <property type="entry name" value="Arginase"/>
    <property type="match status" value="1"/>
</dbReference>
<dbReference type="PANTHER" id="PTHR43782">
    <property type="entry name" value="ARGINASE"/>
    <property type="match status" value="1"/>
</dbReference>
<dbReference type="CDD" id="cd09989">
    <property type="entry name" value="Arginase"/>
    <property type="match status" value="1"/>
</dbReference>
<evidence type="ECO:0000256" key="6">
    <source>
        <dbReference type="ARBA" id="ARBA00022801"/>
    </source>
</evidence>
<evidence type="ECO:0000256" key="1">
    <source>
        <dbReference type="ARBA" id="ARBA00005098"/>
    </source>
</evidence>
<evidence type="ECO:0000256" key="7">
    <source>
        <dbReference type="ARBA" id="ARBA00023211"/>
    </source>
</evidence>
<proteinExistence type="inferred from homology"/>
<comment type="pathway">
    <text evidence="1">Nitrogen metabolism; urea cycle; L-ornithine and urea from L-arginine: step 1/1.</text>
</comment>
<evidence type="ECO:0000256" key="5">
    <source>
        <dbReference type="ARBA" id="ARBA00022723"/>
    </source>
</evidence>
<comment type="cofactor">
    <cofactor evidence="9">
        <name>Mn(2+)</name>
        <dbReference type="ChEBI" id="CHEBI:29035"/>
    </cofactor>
    <text evidence="9">Binds 2 manganese ions per subunit.</text>
</comment>
<reference evidence="10 11" key="1">
    <citation type="submission" date="2012-10" db="EMBL/GenBank/DDBJ databases">
        <authorList>
            <person name="Zafar N."/>
            <person name="Inman J."/>
            <person name="Hall N."/>
            <person name="Lorenzi H."/>
            <person name="Caler E."/>
        </authorList>
    </citation>
    <scope>NUCLEOTIDE SEQUENCE [LARGE SCALE GENOMIC DNA]</scope>
    <source>
        <strain evidence="10 11">IP1</strain>
    </source>
</reference>
<dbReference type="GO" id="GO:0006525">
    <property type="term" value="P:arginine metabolic process"/>
    <property type="evidence" value="ECO:0007669"/>
    <property type="project" value="UniProtKB-KW"/>
</dbReference>
<dbReference type="Gene3D" id="3.40.800.10">
    <property type="entry name" value="Ureohydrolase domain"/>
    <property type="match status" value="1"/>
</dbReference>
<evidence type="ECO:0000256" key="2">
    <source>
        <dbReference type="ARBA" id="ARBA00012168"/>
    </source>
</evidence>
<evidence type="ECO:0000313" key="10">
    <source>
        <dbReference type="EMBL" id="ELP87839.1"/>
    </source>
</evidence>
<evidence type="ECO:0000256" key="9">
    <source>
        <dbReference type="RuleBase" id="RU361159"/>
    </source>
</evidence>
<dbReference type="GO" id="GO:0005829">
    <property type="term" value="C:cytosol"/>
    <property type="evidence" value="ECO:0007669"/>
    <property type="project" value="TreeGrafter"/>
</dbReference>
<sequence length="295" mass="32454">MLSESVTYIRVPQKYGQPKDGVEQGPTSLESYGVLSHLSKKKKVDIETISMPQGSRDTAKGLKNLEKVYSLNLELRDTIAKHYSHTRFVLNVGGDHSIGLGTVAGAVKASDKSTPNARVGVVWFDAHPDINTAESSPSGNIHGMPLACCVGIGPEKLNTVMTRKITPEDLFYVGIRSIDPGERSEIKVESVSNYTAEQVKKVGMKKVVEEIFKKFENYDYVHLSFDIDGIDPKYIIGTGTPVPNGVELEDAIYFMKEMGKMKNLHSADIVEYNPVIEEKVTGPNVMKCIDALFGI</sequence>
<dbReference type="RefSeq" id="XP_004254610.1">
    <property type="nucleotide sequence ID" value="XM_004254562.1"/>
</dbReference>
<dbReference type="PANTHER" id="PTHR43782:SF3">
    <property type="entry name" value="ARGINASE"/>
    <property type="match status" value="1"/>
</dbReference>
<dbReference type="PROSITE" id="PS51409">
    <property type="entry name" value="ARGINASE_2"/>
    <property type="match status" value="1"/>
</dbReference>
<dbReference type="KEGG" id="eiv:EIN_273960"/>
<comment type="similarity">
    <text evidence="8 9">Belongs to the arginase family.</text>
</comment>